<gene>
    <name evidence="3" type="ORF">M409DRAFT_51806</name>
</gene>
<feature type="transmembrane region" description="Helical" evidence="2">
    <location>
        <begin position="534"/>
        <end position="557"/>
    </location>
</feature>
<name>A0A6A6CS99_ZASCE</name>
<dbReference type="GeneID" id="54565182"/>
<dbReference type="Proteomes" id="UP000799537">
    <property type="component" value="Unassembled WGS sequence"/>
</dbReference>
<feature type="compositionally biased region" description="Basic and acidic residues" evidence="1">
    <location>
        <begin position="692"/>
        <end position="707"/>
    </location>
</feature>
<organism evidence="3 4">
    <name type="scientific">Zasmidium cellare ATCC 36951</name>
    <dbReference type="NCBI Taxonomy" id="1080233"/>
    <lineage>
        <taxon>Eukaryota</taxon>
        <taxon>Fungi</taxon>
        <taxon>Dikarya</taxon>
        <taxon>Ascomycota</taxon>
        <taxon>Pezizomycotina</taxon>
        <taxon>Dothideomycetes</taxon>
        <taxon>Dothideomycetidae</taxon>
        <taxon>Mycosphaerellales</taxon>
        <taxon>Mycosphaerellaceae</taxon>
        <taxon>Zasmidium</taxon>
    </lineage>
</organism>
<evidence type="ECO:0000256" key="2">
    <source>
        <dbReference type="SAM" id="Phobius"/>
    </source>
</evidence>
<dbReference type="OrthoDB" id="3935453at2759"/>
<proteinExistence type="predicted"/>
<dbReference type="EMBL" id="ML993586">
    <property type="protein sequence ID" value="KAF2170034.1"/>
    <property type="molecule type" value="Genomic_DNA"/>
</dbReference>
<dbReference type="AlphaFoldDB" id="A0A6A6CS99"/>
<evidence type="ECO:0000256" key="1">
    <source>
        <dbReference type="SAM" id="MobiDB-lite"/>
    </source>
</evidence>
<feature type="compositionally biased region" description="Low complexity" evidence="1">
    <location>
        <begin position="663"/>
        <end position="689"/>
    </location>
</feature>
<feature type="region of interest" description="Disordered" evidence="1">
    <location>
        <begin position="1"/>
        <end position="32"/>
    </location>
</feature>
<feature type="region of interest" description="Disordered" evidence="1">
    <location>
        <begin position="442"/>
        <end position="529"/>
    </location>
</feature>
<protein>
    <recommendedName>
        <fullName evidence="5">Mid2 domain-containing protein</fullName>
    </recommendedName>
</protein>
<reference evidence="3" key="1">
    <citation type="journal article" date="2020" name="Stud. Mycol.">
        <title>101 Dothideomycetes genomes: a test case for predicting lifestyles and emergence of pathogens.</title>
        <authorList>
            <person name="Haridas S."/>
            <person name="Albert R."/>
            <person name="Binder M."/>
            <person name="Bloem J."/>
            <person name="Labutti K."/>
            <person name="Salamov A."/>
            <person name="Andreopoulos B."/>
            <person name="Baker S."/>
            <person name="Barry K."/>
            <person name="Bills G."/>
            <person name="Bluhm B."/>
            <person name="Cannon C."/>
            <person name="Castanera R."/>
            <person name="Culley D."/>
            <person name="Daum C."/>
            <person name="Ezra D."/>
            <person name="Gonzalez J."/>
            <person name="Henrissat B."/>
            <person name="Kuo A."/>
            <person name="Liang C."/>
            <person name="Lipzen A."/>
            <person name="Lutzoni F."/>
            <person name="Magnuson J."/>
            <person name="Mondo S."/>
            <person name="Nolan M."/>
            <person name="Ohm R."/>
            <person name="Pangilinan J."/>
            <person name="Park H.-J."/>
            <person name="Ramirez L."/>
            <person name="Alfaro M."/>
            <person name="Sun H."/>
            <person name="Tritt A."/>
            <person name="Yoshinaga Y."/>
            <person name="Zwiers L.-H."/>
            <person name="Turgeon B."/>
            <person name="Goodwin S."/>
            <person name="Spatafora J."/>
            <person name="Crous P."/>
            <person name="Grigoriev I."/>
        </authorList>
    </citation>
    <scope>NUCLEOTIDE SEQUENCE</scope>
    <source>
        <strain evidence="3">ATCC 36951</strain>
    </source>
</reference>
<evidence type="ECO:0000313" key="3">
    <source>
        <dbReference type="EMBL" id="KAF2170034.1"/>
    </source>
</evidence>
<sequence>MPTLSAGVMFHRHDPRKEKSTRRYRRAQSGGRLPIYNSRPKIWGPAAAANTATGSCMRSARRIPILDRESCKPAWTGRHGKRDWNQAFVCPHQNRLFIHFVEAEGTTLPATCGVGGRPFARMMLLLLYSRVPSISPPAIREEMSLVRRVFLSALLAGLGTRSAAIPARFSNITHVSATHHTSAATPAYSEITNAANSLLLHNVGQPPETIPAFNPIATNLENCHQSRTEAVDHNVNPTATGASASQSSTTIHASNLATGWNASEQLGTATHGRPLHLSTLPKNGHASASHTRVGLAAILLEPATVTSVHVPTPQTTPGGSEQNVDPSSLSSATSKQSHHTTPGPLSQTAVSDGRRQMDNDNDDTNNAITTANTRPTSIMVNDMDSSDGVGKLVSAVGDVATLSGADAKVLTQAPTASADATNALDVLLSALPSSVAESLESQFSATATEVSTTRPSSRPTTRPTTRTRPVSTTSTSASSIPTSSSSTITSSSTTFTISTRSTSNTISSTSSSPSSTSTNAPPTDSNSSRLENNAVAGIATGVTAGAVLIILAVVFFLRRRQQGKPFFGPRASQRSKTSGRAYPEIAWLYDPAPTPPNEPSSSHHQGEESASSLLPQVREPEMAAMAAAPLGSNPYRSPELRPAAGPESPLLPPNMPAARDESPGGSPSGSPRSSSQSPRRSARSSVNSSAGDGRRPLHAIFEEGHAQ</sequence>
<accession>A0A6A6CS99</accession>
<evidence type="ECO:0000313" key="4">
    <source>
        <dbReference type="Proteomes" id="UP000799537"/>
    </source>
</evidence>
<dbReference type="RefSeq" id="XP_033670923.1">
    <property type="nucleotide sequence ID" value="XM_033811910.1"/>
</dbReference>
<feature type="compositionally biased region" description="Polar residues" evidence="1">
    <location>
        <begin position="599"/>
        <end position="613"/>
    </location>
</feature>
<feature type="region of interest" description="Disordered" evidence="1">
    <location>
        <begin position="587"/>
        <end position="613"/>
    </location>
</feature>
<feature type="region of interest" description="Disordered" evidence="1">
    <location>
        <begin position="308"/>
        <end position="379"/>
    </location>
</feature>
<evidence type="ECO:0008006" key="5">
    <source>
        <dbReference type="Google" id="ProtNLM"/>
    </source>
</evidence>
<keyword evidence="2" id="KW-0812">Transmembrane</keyword>
<feature type="compositionally biased region" description="Low complexity" evidence="1">
    <location>
        <begin position="364"/>
        <end position="373"/>
    </location>
</feature>
<keyword evidence="2" id="KW-1133">Transmembrane helix</keyword>
<feature type="compositionally biased region" description="Low complexity" evidence="1">
    <location>
        <begin position="451"/>
        <end position="529"/>
    </location>
</feature>
<feature type="region of interest" description="Disordered" evidence="1">
    <location>
        <begin position="629"/>
        <end position="707"/>
    </location>
</feature>
<feature type="compositionally biased region" description="Polar residues" evidence="1">
    <location>
        <begin position="308"/>
        <end position="350"/>
    </location>
</feature>
<keyword evidence="4" id="KW-1185">Reference proteome</keyword>
<keyword evidence="2" id="KW-0472">Membrane</keyword>